<dbReference type="Pfam" id="PF20130">
    <property type="entry name" value="DUF6520"/>
    <property type="match status" value="1"/>
</dbReference>
<evidence type="ECO:0000256" key="2">
    <source>
        <dbReference type="SAM" id="SignalP"/>
    </source>
</evidence>
<dbReference type="RefSeq" id="WP_317903708.1">
    <property type="nucleotide sequence ID" value="NZ_JAIRBC010000036.1"/>
</dbReference>
<name>A0AAE3EYD0_9FLAO</name>
<keyword evidence="2" id="KW-0732">Signal</keyword>
<feature type="signal peptide" evidence="2">
    <location>
        <begin position="1"/>
        <end position="28"/>
    </location>
</feature>
<dbReference type="EMBL" id="JAIRBC010000036">
    <property type="protein sequence ID" value="MCG2462573.1"/>
    <property type="molecule type" value="Genomic_DNA"/>
</dbReference>
<evidence type="ECO:0000313" key="4">
    <source>
        <dbReference type="Proteomes" id="UP001200642"/>
    </source>
</evidence>
<organism evidence="3 4">
    <name type="scientific">Cerina litoralis</name>
    <dbReference type="NCBI Taxonomy" id="2874477"/>
    <lineage>
        <taxon>Bacteria</taxon>
        <taxon>Pseudomonadati</taxon>
        <taxon>Bacteroidota</taxon>
        <taxon>Flavobacteriia</taxon>
        <taxon>Flavobacteriales</taxon>
        <taxon>Flavobacteriaceae</taxon>
        <taxon>Cerina</taxon>
    </lineage>
</organism>
<gene>
    <name evidence="3" type="ORF">K8352_17560</name>
</gene>
<comment type="caution">
    <text evidence="3">The sequence shown here is derived from an EMBL/GenBank/DDBJ whole genome shotgun (WGS) entry which is preliminary data.</text>
</comment>
<evidence type="ECO:0000256" key="1">
    <source>
        <dbReference type="SAM" id="MobiDB-lite"/>
    </source>
</evidence>
<reference evidence="3" key="1">
    <citation type="submission" date="2023-02" db="EMBL/GenBank/DDBJ databases">
        <title>Genome of Flavobacteriaceae gen. nov. sp. strain F89.</title>
        <authorList>
            <person name="Wang Y."/>
        </authorList>
    </citation>
    <scope>NUCLEOTIDE SEQUENCE</scope>
    <source>
        <strain evidence="3">F89</strain>
    </source>
</reference>
<feature type="chain" id="PRO_5042152846" evidence="2">
    <location>
        <begin position="29"/>
        <end position="96"/>
    </location>
</feature>
<evidence type="ECO:0000313" key="3">
    <source>
        <dbReference type="EMBL" id="MCG2462573.1"/>
    </source>
</evidence>
<sequence>MRKLKLIFPMLAFLLAIGLSFAFVNATAEDYYAAGFIQMGTTWYPVDVNCEQNNQYECRVQIEGEPETYEVHSAPSETAPTLKSASPNAKVIQDPS</sequence>
<feature type="region of interest" description="Disordered" evidence="1">
    <location>
        <begin position="73"/>
        <end position="96"/>
    </location>
</feature>
<dbReference type="Proteomes" id="UP001200642">
    <property type="component" value="Unassembled WGS sequence"/>
</dbReference>
<protein>
    <submittedName>
        <fullName evidence="3">DUF6520 family protein</fullName>
    </submittedName>
</protein>
<dbReference type="InterPro" id="IPR045391">
    <property type="entry name" value="DUF6520"/>
</dbReference>
<proteinExistence type="predicted"/>
<keyword evidence="4" id="KW-1185">Reference proteome</keyword>
<feature type="compositionally biased region" description="Polar residues" evidence="1">
    <location>
        <begin position="75"/>
        <end position="87"/>
    </location>
</feature>
<dbReference type="AlphaFoldDB" id="A0AAE3EYD0"/>
<accession>A0AAE3EYD0</accession>